<dbReference type="PANTHER" id="PTHR11319:SF35">
    <property type="entry name" value="OUTER MEMBRANE PROTEIN PMPC-RELATED"/>
    <property type="match status" value="1"/>
</dbReference>
<dbReference type="NCBIfam" id="TIGR04183">
    <property type="entry name" value="Por_Secre_tail"/>
    <property type="match status" value="1"/>
</dbReference>
<sequence length="1342" mass="140109">MEKLLQIISIGRDRLVNRHPAIWAILLCWQGIVFFNTTAFGQGILPGAGNILYVDVNVNTGAGGYTGAGNSWANAVPQLAAALKWAREEYAGGGHGWSSANPLRIFVAKGKYLPAYHADDRFYTTDGGRNNGFVMVRDVQLYGGFDPAAGIEDLDDERILPNVASPAQGTVLSGDLSGNDNADDFENHDDNAYHVVLAGGIVGTGTIDGFTISGGVAEDGAQDALPVNGQLVFSSSGGGMYLSNASPAVKNCLFYRNMGDLGGGATIMSSASEPVFTRCTFDSNSASEGAGAINWAAGPTFNECVFSNNVASTGGGGVSNMQANPSFVDCSFTGNSADGGGGMANNQSNPTITNSDFIENKARNGGGMGNGGGLITLNGCGFFRNTAESDGGGLHNIMTQVSFSKCVFEGNRSDQRGGAMRNDRATVTIRNSRITGNNSVQGGGIINESCPSISVINSVVSGNTAQMAGGMMSGLGESVIVANCTFWGNVSTLFGGGALVNFQAPLTMSNTIIWDNEAIGVDSSPEASIYGSGSPLPVITNSLIANWGGSDNWDDLRGVDGGGNIDTDPGFASILPADANFLYLTNASPARDAGNNAAYTAAGGNLTNDKDLAGNPRSFGPSIDMGAYENQQAQAVMRVLHVDAAGGDDSADGTSWGTAFKTLSHALTHANTDTDVDTILVAKGTYYPTGIASGTNRADAFHIARGGIKIYGGYDAATGQRNLAANRTTLSGAIGNAGSPNDNSYHIMVIAGIPADADSIEVDGFVITDGYADGGGSTGYNGIDVAQNYGGGIYSKQNGSGTKLRFANLIIRNNYANYAAGMFNDEQSSPLVVNCQITGNAAAQNGGGMLNRNGSSPQIINCTIAGNEAGDGAGIFNNTNASPGIHNSIVYGNRSGIRSYGGSSPTLTYSLVQGQPVGSGNLAGTLNPGFAAPAGYDLAPTSVGDYRLQACSPVVNKGNNALIPQNALHDANGDIRAANLSVDLGAFEYQGAPLTAADALAKNGDQNARMVTTVTDFWANDEACRLVTRLEPIGSSPLSGNVTVRVDIDAQVAFHKGSPYVQRHYLFNGPTGGSARMTLYFTQDEFDRFNVELPSGPLPGNAADEVNKSNLRVFQYEGAAGSKPGDFQGSPSIIDPDDANIRWHEAAKRWEVSFTVDGFSGFFIGSVASPLPVKLVSFTGAVDAENAVSLDWRVVEQENIAAYDIQYSTNGRDFQQAGTVPATQAAEATYTFRHHPPLSSALLYYRLLISEGDGKQSFSRIVSLKIQNRKPVSVYPNPATHGLWIARQGAAGTTASLVDMMGANLRTWTFKSDKEYVDIHSLPTGIYFIRFNDGTVMKVVKN</sequence>
<dbReference type="RefSeq" id="WP_106593412.1">
    <property type="nucleotide sequence ID" value="NZ_PYAS01000001.1"/>
</dbReference>
<feature type="domain" description="Secretion system C-terminal sorting" evidence="2">
    <location>
        <begin position="1274"/>
        <end position="1338"/>
    </location>
</feature>
<feature type="transmembrane region" description="Helical" evidence="1">
    <location>
        <begin position="21"/>
        <end position="41"/>
    </location>
</feature>
<protein>
    <submittedName>
        <fullName evidence="3">Putative secreted protein (Por secretion system target)</fullName>
    </submittedName>
</protein>
<organism evidence="3 4">
    <name type="scientific">Dyadobacter jiangsuensis</name>
    <dbReference type="NCBI Taxonomy" id="1591085"/>
    <lineage>
        <taxon>Bacteria</taxon>
        <taxon>Pseudomonadati</taxon>
        <taxon>Bacteroidota</taxon>
        <taxon>Cytophagia</taxon>
        <taxon>Cytophagales</taxon>
        <taxon>Spirosomataceae</taxon>
        <taxon>Dyadobacter</taxon>
    </lineage>
</organism>
<dbReference type="InterPro" id="IPR059226">
    <property type="entry name" value="Choice_anch_Q_dom"/>
</dbReference>
<dbReference type="OrthoDB" id="8901262at2"/>
<dbReference type="EMBL" id="PYAS01000001">
    <property type="protein sequence ID" value="PSL33710.1"/>
    <property type="molecule type" value="Genomic_DNA"/>
</dbReference>
<evidence type="ECO:0000313" key="3">
    <source>
        <dbReference type="EMBL" id="PSL33710.1"/>
    </source>
</evidence>
<gene>
    <name evidence="3" type="ORF">CLV60_10179</name>
</gene>
<proteinExistence type="predicted"/>
<dbReference type="InterPro" id="IPR026444">
    <property type="entry name" value="Secre_tail"/>
</dbReference>
<accession>A0A2P8GIF5</accession>
<evidence type="ECO:0000259" key="2">
    <source>
        <dbReference type="Pfam" id="PF18962"/>
    </source>
</evidence>
<keyword evidence="1" id="KW-0812">Transmembrane</keyword>
<evidence type="ECO:0000313" key="4">
    <source>
        <dbReference type="Proteomes" id="UP000241964"/>
    </source>
</evidence>
<dbReference type="PANTHER" id="PTHR11319">
    <property type="entry name" value="G PROTEIN-COUPLED RECEPTOR-RELATED"/>
    <property type="match status" value="1"/>
</dbReference>
<dbReference type="Proteomes" id="UP000241964">
    <property type="component" value="Unassembled WGS sequence"/>
</dbReference>
<dbReference type="Gene3D" id="2.160.20.10">
    <property type="entry name" value="Single-stranded right-handed beta-helix, Pectin lyase-like"/>
    <property type="match status" value="2"/>
</dbReference>
<reference evidence="3 4" key="1">
    <citation type="submission" date="2018-03" db="EMBL/GenBank/DDBJ databases">
        <title>Genomic Encyclopedia of Archaeal and Bacterial Type Strains, Phase II (KMG-II): from individual species to whole genera.</title>
        <authorList>
            <person name="Goeker M."/>
        </authorList>
    </citation>
    <scope>NUCLEOTIDE SEQUENCE [LARGE SCALE GENOMIC DNA]</scope>
    <source>
        <strain evidence="3 4">DSM 29057</strain>
    </source>
</reference>
<keyword evidence="4" id="KW-1185">Reference proteome</keyword>
<dbReference type="InterPro" id="IPR011050">
    <property type="entry name" value="Pectin_lyase_fold/virulence"/>
</dbReference>
<dbReference type="Pfam" id="PF18962">
    <property type="entry name" value="Por_Secre_tail"/>
    <property type="match status" value="1"/>
</dbReference>
<name>A0A2P8GIF5_9BACT</name>
<dbReference type="NCBIfam" id="NF041518">
    <property type="entry name" value="choice_anch_Q"/>
    <property type="match status" value="1"/>
</dbReference>
<comment type="caution">
    <text evidence="3">The sequence shown here is derived from an EMBL/GenBank/DDBJ whole genome shotgun (WGS) entry which is preliminary data.</text>
</comment>
<keyword evidence="1" id="KW-0472">Membrane</keyword>
<evidence type="ECO:0000256" key="1">
    <source>
        <dbReference type="SAM" id="Phobius"/>
    </source>
</evidence>
<dbReference type="SUPFAM" id="SSF51126">
    <property type="entry name" value="Pectin lyase-like"/>
    <property type="match status" value="3"/>
</dbReference>
<keyword evidence="1" id="KW-1133">Transmembrane helix</keyword>
<dbReference type="InterPro" id="IPR012334">
    <property type="entry name" value="Pectin_lyas_fold"/>
</dbReference>